<dbReference type="InterPro" id="IPR009297">
    <property type="entry name" value="DUF952"/>
</dbReference>
<accession>A0AAF1BM01</accession>
<dbReference type="PANTHER" id="PTHR34129">
    <property type="entry name" value="BLR1139 PROTEIN"/>
    <property type="match status" value="1"/>
</dbReference>
<sequence>MQNTLRRLATMASQNPTYIYKILPSATVDSRFYFPTPIPSSHEFFLSELDSKDGFVHLSTAQQVPGTLKRFFADAEQVAILRIEYARLSAWKRVRWEQAGNGESYPHLYALLEGQDIDSYKEIEQGGDWDKALAAVSNWLV</sequence>
<dbReference type="Gene3D" id="3.20.170.20">
    <property type="entry name" value="Protein of unknown function DUF952"/>
    <property type="match status" value="1"/>
</dbReference>
<evidence type="ECO:0008006" key="3">
    <source>
        <dbReference type="Google" id="ProtNLM"/>
    </source>
</evidence>
<gene>
    <name evidence="1" type="ORF">LOC62_04G006342</name>
</gene>
<protein>
    <recommendedName>
        <fullName evidence="3">DUF952 domain-containing protein</fullName>
    </recommendedName>
</protein>
<dbReference type="RefSeq" id="XP_062628892.1">
    <property type="nucleotide sequence ID" value="XM_062772908.1"/>
</dbReference>
<dbReference type="Pfam" id="PF06108">
    <property type="entry name" value="DUF952"/>
    <property type="match status" value="1"/>
</dbReference>
<evidence type="ECO:0000313" key="2">
    <source>
        <dbReference type="Proteomes" id="UP000827549"/>
    </source>
</evidence>
<evidence type="ECO:0000313" key="1">
    <source>
        <dbReference type="EMBL" id="WOO82860.1"/>
    </source>
</evidence>
<dbReference type="SUPFAM" id="SSF56399">
    <property type="entry name" value="ADP-ribosylation"/>
    <property type="match status" value="1"/>
</dbReference>
<keyword evidence="2" id="KW-1185">Reference proteome</keyword>
<organism evidence="1 2">
    <name type="scientific">Vanrija pseudolonga</name>
    <dbReference type="NCBI Taxonomy" id="143232"/>
    <lineage>
        <taxon>Eukaryota</taxon>
        <taxon>Fungi</taxon>
        <taxon>Dikarya</taxon>
        <taxon>Basidiomycota</taxon>
        <taxon>Agaricomycotina</taxon>
        <taxon>Tremellomycetes</taxon>
        <taxon>Trichosporonales</taxon>
        <taxon>Trichosporonaceae</taxon>
        <taxon>Vanrija</taxon>
    </lineage>
</organism>
<reference evidence="1" key="1">
    <citation type="submission" date="2023-10" db="EMBL/GenBank/DDBJ databases">
        <authorList>
            <person name="Noh H."/>
        </authorList>
    </citation>
    <scope>NUCLEOTIDE SEQUENCE</scope>
    <source>
        <strain evidence="1">DUCC4014</strain>
    </source>
</reference>
<name>A0AAF1BM01_9TREE</name>
<dbReference type="Proteomes" id="UP000827549">
    <property type="component" value="Chromosome 4"/>
</dbReference>
<proteinExistence type="predicted"/>
<dbReference type="EMBL" id="CP086717">
    <property type="protein sequence ID" value="WOO82860.1"/>
    <property type="molecule type" value="Genomic_DNA"/>
</dbReference>
<dbReference type="GeneID" id="87809566"/>
<dbReference type="PANTHER" id="PTHR34129:SF1">
    <property type="entry name" value="DUF952 DOMAIN-CONTAINING PROTEIN"/>
    <property type="match status" value="1"/>
</dbReference>
<dbReference type="AlphaFoldDB" id="A0AAF1BM01"/>